<evidence type="ECO:0000313" key="2">
    <source>
        <dbReference type="Proteomes" id="UP001372338"/>
    </source>
</evidence>
<reference evidence="1 2" key="1">
    <citation type="submission" date="2024-01" db="EMBL/GenBank/DDBJ databases">
        <title>The genomes of 5 underutilized Papilionoideae crops provide insights into root nodulation and disease resistanc.</title>
        <authorList>
            <person name="Yuan L."/>
        </authorList>
    </citation>
    <scope>NUCLEOTIDE SEQUENCE [LARGE SCALE GENOMIC DNA]</scope>
    <source>
        <strain evidence="1">ZHUSHIDOU_FW_LH</strain>
        <tissue evidence="1">Leaf</tissue>
    </source>
</reference>
<protein>
    <submittedName>
        <fullName evidence="1">Uncharacterized protein</fullName>
    </submittedName>
</protein>
<accession>A0AAN9IMA6</accession>
<evidence type="ECO:0000313" key="1">
    <source>
        <dbReference type="EMBL" id="KAK7282672.1"/>
    </source>
</evidence>
<gene>
    <name evidence="1" type="ORF">RIF29_11634</name>
</gene>
<sequence>MGAETESRGNEIVLCQNVEKGYDIPFYVEACLEHEQDTRDVAPLISVEDSAWLGDAVPPVDVGGVAGGVAVGAAEEGSCGAVVGADEDDPCGLVRAGLARGGDVKIGQEIKKQKKSRGSIVKKSRKKKSLLPSYFKKKRTRKQNGEAESSMHQELLACEGNLVSGDINSCDKERELEIVLECGNPVEDARRLWEMGKELGVLSVVGDEPVIRKLTLLEMNALGIVVEGEYGVSGEVDFDCVVGNSGDLK</sequence>
<proteinExistence type="predicted"/>
<keyword evidence="2" id="KW-1185">Reference proteome</keyword>
<comment type="caution">
    <text evidence="1">The sequence shown here is derived from an EMBL/GenBank/DDBJ whole genome shotgun (WGS) entry which is preliminary data.</text>
</comment>
<dbReference type="AlphaFoldDB" id="A0AAN9IMA6"/>
<dbReference type="EMBL" id="JAYWIO010000002">
    <property type="protein sequence ID" value="KAK7282672.1"/>
    <property type="molecule type" value="Genomic_DNA"/>
</dbReference>
<dbReference type="Proteomes" id="UP001372338">
    <property type="component" value="Unassembled WGS sequence"/>
</dbReference>
<organism evidence="1 2">
    <name type="scientific">Crotalaria pallida</name>
    <name type="common">Smooth rattlebox</name>
    <name type="synonym">Crotalaria striata</name>
    <dbReference type="NCBI Taxonomy" id="3830"/>
    <lineage>
        <taxon>Eukaryota</taxon>
        <taxon>Viridiplantae</taxon>
        <taxon>Streptophyta</taxon>
        <taxon>Embryophyta</taxon>
        <taxon>Tracheophyta</taxon>
        <taxon>Spermatophyta</taxon>
        <taxon>Magnoliopsida</taxon>
        <taxon>eudicotyledons</taxon>
        <taxon>Gunneridae</taxon>
        <taxon>Pentapetalae</taxon>
        <taxon>rosids</taxon>
        <taxon>fabids</taxon>
        <taxon>Fabales</taxon>
        <taxon>Fabaceae</taxon>
        <taxon>Papilionoideae</taxon>
        <taxon>50 kb inversion clade</taxon>
        <taxon>genistoids sensu lato</taxon>
        <taxon>core genistoids</taxon>
        <taxon>Crotalarieae</taxon>
        <taxon>Crotalaria</taxon>
    </lineage>
</organism>
<name>A0AAN9IMA6_CROPI</name>